<accession>A0ABT6YPD3</accession>
<keyword evidence="5" id="KW-1185">Reference proteome</keyword>
<dbReference type="InterPro" id="IPR011006">
    <property type="entry name" value="CheY-like_superfamily"/>
</dbReference>
<proteinExistence type="predicted"/>
<gene>
    <name evidence="4" type="ORF">QM480_14040</name>
</gene>
<dbReference type="RefSeq" id="WP_283370443.1">
    <property type="nucleotide sequence ID" value="NZ_JASHID010000009.1"/>
</dbReference>
<dbReference type="Pfam" id="PF04397">
    <property type="entry name" value="LytTR"/>
    <property type="match status" value="1"/>
</dbReference>
<reference evidence="4 5" key="1">
    <citation type="submission" date="2023-05" db="EMBL/GenBank/DDBJ databases">
        <title>Novel species of genus Flectobacillus isolated from stream in China.</title>
        <authorList>
            <person name="Lu H."/>
        </authorList>
    </citation>
    <scope>NUCLEOTIDE SEQUENCE [LARGE SCALE GENOMIC DNA]</scope>
    <source>
        <strain evidence="4 5">DC10W</strain>
    </source>
</reference>
<feature type="domain" description="Response regulatory" evidence="2">
    <location>
        <begin position="5"/>
        <end position="117"/>
    </location>
</feature>
<feature type="domain" description="HTH LytTR-type" evidence="3">
    <location>
        <begin position="132"/>
        <end position="230"/>
    </location>
</feature>
<dbReference type="PROSITE" id="PS50930">
    <property type="entry name" value="HTH_LYTTR"/>
    <property type="match status" value="1"/>
</dbReference>
<name>A0ABT6YPD3_9BACT</name>
<evidence type="ECO:0000313" key="4">
    <source>
        <dbReference type="EMBL" id="MDI9865458.1"/>
    </source>
</evidence>
<dbReference type="Pfam" id="PF00072">
    <property type="entry name" value="Response_reg"/>
    <property type="match status" value="1"/>
</dbReference>
<dbReference type="PANTHER" id="PTHR37299:SF1">
    <property type="entry name" value="STAGE 0 SPORULATION PROTEIN A HOMOLOG"/>
    <property type="match status" value="1"/>
</dbReference>
<keyword evidence="4" id="KW-0238">DNA-binding</keyword>
<dbReference type="Gene3D" id="3.40.50.2300">
    <property type="match status" value="1"/>
</dbReference>
<dbReference type="GO" id="GO:0003677">
    <property type="term" value="F:DNA binding"/>
    <property type="evidence" value="ECO:0007669"/>
    <property type="project" value="UniProtKB-KW"/>
</dbReference>
<dbReference type="InterPro" id="IPR007492">
    <property type="entry name" value="LytTR_DNA-bd_dom"/>
</dbReference>
<dbReference type="Proteomes" id="UP001236569">
    <property type="component" value="Unassembled WGS sequence"/>
</dbReference>
<evidence type="ECO:0000256" key="1">
    <source>
        <dbReference type="PROSITE-ProRule" id="PRU00169"/>
    </source>
</evidence>
<dbReference type="EMBL" id="JASHID010000009">
    <property type="protein sequence ID" value="MDI9865458.1"/>
    <property type="molecule type" value="Genomic_DNA"/>
</dbReference>
<dbReference type="Gene3D" id="2.40.50.1020">
    <property type="entry name" value="LytTr DNA-binding domain"/>
    <property type="match status" value="1"/>
</dbReference>
<dbReference type="SMART" id="SM00448">
    <property type="entry name" value="REC"/>
    <property type="match status" value="1"/>
</dbReference>
<feature type="modified residue" description="4-aspartylphosphate" evidence="1">
    <location>
        <position position="56"/>
    </location>
</feature>
<dbReference type="SMART" id="SM00850">
    <property type="entry name" value="LytTR"/>
    <property type="match status" value="1"/>
</dbReference>
<dbReference type="PROSITE" id="PS50110">
    <property type="entry name" value="RESPONSE_REGULATORY"/>
    <property type="match status" value="1"/>
</dbReference>
<organism evidence="4 5">
    <name type="scientific">Flectobacillus longus</name>
    <dbReference type="NCBI Taxonomy" id="2984207"/>
    <lineage>
        <taxon>Bacteria</taxon>
        <taxon>Pseudomonadati</taxon>
        <taxon>Bacteroidota</taxon>
        <taxon>Cytophagia</taxon>
        <taxon>Cytophagales</taxon>
        <taxon>Flectobacillaceae</taxon>
        <taxon>Flectobacillus</taxon>
    </lineage>
</organism>
<dbReference type="SUPFAM" id="SSF52172">
    <property type="entry name" value="CheY-like"/>
    <property type="match status" value="1"/>
</dbReference>
<evidence type="ECO:0000259" key="2">
    <source>
        <dbReference type="PROSITE" id="PS50110"/>
    </source>
</evidence>
<keyword evidence="1" id="KW-0597">Phosphoprotein</keyword>
<evidence type="ECO:0000313" key="5">
    <source>
        <dbReference type="Proteomes" id="UP001236569"/>
    </source>
</evidence>
<dbReference type="InterPro" id="IPR001789">
    <property type="entry name" value="Sig_transdc_resp-reg_receiver"/>
</dbReference>
<comment type="caution">
    <text evidence="4">The sequence shown here is derived from an EMBL/GenBank/DDBJ whole genome shotgun (WGS) entry which is preliminary data.</text>
</comment>
<dbReference type="PANTHER" id="PTHR37299">
    <property type="entry name" value="TRANSCRIPTIONAL REGULATOR-RELATED"/>
    <property type="match status" value="1"/>
</dbReference>
<protein>
    <submittedName>
        <fullName evidence="4">LytTR family DNA-binding domain-containing protein</fullName>
    </submittedName>
</protein>
<sequence length="239" mass="27723">MKKRKCLIVENDLSTMEIVKSFVEMLPFIELSITCSTFKEAYSILITEKIDLLLLDIDLPDKSGFDLLNIFDSLPPTIITTSHIDYAVKSYEIGKVTDYLLKPFSFDRFVLAINRALAIKIGHSSIIDLPYIFIKMGRGLRRFEINEINFIEAYSIYCKVHTCNQYYVVNEIISELEERLPKSLFIRVHKSFIVNLTKVTGIDPKNIFINDQEIPIGRTYKQTFAGFLRLVEKQKYIQV</sequence>
<dbReference type="InterPro" id="IPR046947">
    <property type="entry name" value="LytR-like"/>
</dbReference>
<evidence type="ECO:0000259" key="3">
    <source>
        <dbReference type="PROSITE" id="PS50930"/>
    </source>
</evidence>